<evidence type="ECO:0000313" key="2">
    <source>
        <dbReference type="EMBL" id="KAL3313705.1"/>
    </source>
</evidence>
<keyword evidence="3" id="KW-1185">Reference proteome</keyword>
<feature type="coiled-coil region" evidence="1">
    <location>
        <begin position="295"/>
        <end position="404"/>
    </location>
</feature>
<dbReference type="EMBL" id="JBJKFK010001218">
    <property type="protein sequence ID" value="KAL3313705.1"/>
    <property type="molecule type" value="Genomic_DNA"/>
</dbReference>
<feature type="coiled-coil region" evidence="1">
    <location>
        <begin position="110"/>
        <end position="216"/>
    </location>
</feature>
<evidence type="ECO:0000256" key="1">
    <source>
        <dbReference type="SAM" id="Coils"/>
    </source>
</evidence>
<dbReference type="AlphaFoldDB" id="A0ABD2Q2I8"/>
<comment type="caution">
    <text evidence="2">The sequence shown here is derived from an EMBL/GenBank/DDBJ whole genome shotgun (WGS) entry which is preliminary data.</text>
</comment>
<gene>
    <name evidence="2" type="ORF">Ciccas_007694</name>
</gene>
<protein>
    <submittedName>
        <fullName evidence="2">Uncharacterized protein</fullName>
    </submittedName>
</protein>
<organism evidence="2 3">
    <name type="scientific">Cichlidogyrus casuarinus</name>
    <dbReference type="NCBI Taxonomy" id="1844966"/>
    <lineage>
        <taxon>Eukaryota</taxon>
        <taxon>Metazoa</taxon>
        <taxon>Spiralia</taxon>
        <taxon>Lophotrochozoa</taxon>
        <taxon>Platyhelminthes</taxon>
        <taxon>Monogenea</taxon>
        <taxon>Monopisthocotylea</taxon>
        <taxon>Dactylogyridea</taxon>
        <taxon>Ancyrocephalidae</taxon>
        <taxon>Cichlidogyrus</taxon>
    </lineage>
</organism>
<sequence>MQHTEEVDMVRNEAHVKLLACYKQLVSEEALQKRVRELETIADEYGAYQKAVEKKLREFYNAEQTQAQKRVSDFTNVLHQFDSVLASHVELANKVDEMSKSFERTPKKKEKVENDRCQELELEVATLQNELEQLAINHHGTSSFSAYIHTYIALEKLEMFANENQDRVNELLEQNNLLSVKLNEDSLKLKKTTEESNELASELERTQIRIVQLTKEKDSFIAKLKSLQLLREKENLTRESEITKMNESYLSTCEGIAALHAVTCDIRSKFNLAHEETAEQINQIHGLICIFNAVVDKISREAARLKQQIFEERQRTDVLQKKNDSLEAEGDLLREKISVLEANIGRERLTASNEISLQSKKYDQEVALLQKGRSRLEKELNEQVKKVERDNEKFQVERQNLISSHEIKLIGIQDQLKCLRMEGIEFIYFAQVNVNLCTSQILMHTRALLIPSFLPFSRMYEKESNFEINE</sequence>
<evidence type="ECO:0000313" key="3">
    <source>
        <dbReference type="Proteomes" id="UP001626550"/>
    </source>
</evidence>
<dbReference type="Proteomes" id="UP001626550">
    <property type="component" value="Unassembled WGS sequence"/>
</dbReference>
<proteinExistence type="predicted"/>
<keyword evidence="1" id="KW-0175">Coiled coil</keyword>
<name>A0ABD2Q2I8_9PLAT</name>
<accession>A0ABD2Q2I8</accession>
<reference evidence="2 3" key="1">
    <citation type="submission" date="2024-11" db="EMBL/GenBank/DDBJ databases">
        <title>Adaptive evolution of stress response genes in parasites aligns with host niche diversity.</title>
        <authorList>
            <person name="Hahn C."/>
            <person name="Resl P."/>
        </authorList>
    </citation>
    <scope>NUCLEOTIDE SEQUENCE [LARGE SCALE GENOMIC DNA]</scope>
    <source>
        <strain evidence="2">EGGRZ-B1_66</strain>
        <tissue evidence="2">Body</tissue>
    </source>
</reference>